<evidence type="ECO:0000313" key="19">
    <source>
        <dbReference type="Proteomes" id="UP000753376"/>
    </source>
</evidence>
<dbReference type="InterPro" id="IPR000291">
    <property type="entry name" value="D-Ala_lig_Van_CS"/>
</dbReference>
<dbReference type="PANTHER" id="PTHR23132">
    <property type="entry name" value="D-ALANINE--D-ALANINE LIGASE"/>
    <property type="match status" value="1"/>
</dbReference>
<keyword evidence="8 15" id="KW-0963">Cytoplasm</keyword>
<comment type="pathway">
    <text evidence="5 15">Cell wall biogenesis; peptidoglycan biosynthesis.</text>
</comment>
<evidence type="ECO:0000256" key="9">
    <source>
        <dbReference type="ARBA" id="ARBA00022598"/>
    </source>
</evidence>
<keyword evidence="11 16" id="KW-0067">ATP-binding</keyword>
<protein>
    <recommendedName>
        <fullName evidence="7 15">D-alanine--D-alanine ligase</fullName>
        <ecNumber evidence="7 15">6.3.2.4</ecNumber>
    </recommendedName>
    <alternativeName>
        <fullName evidence="15">D-Ala-D-Ala ligase</fullName>
    </alternativeName>
    <alternativeName>
        <fullName evidence="15">D-alanylalanine synthetase</fullName>
    </alternativeName>
</protein>
<dbReference type="PROSITE" id="PS00843">
    <property type="entry name" value="DALA_DALA_LIGASE_1"/>
    <property type="match status" value="1"/>
</dbReference>
<evidence type="ECO:0000256" key="5">
    <source>
        <dbReference type="ARBA" id="ARBA00004752"/>
    </source>
</evidence>
<evidence type="ECO:0000256" key="16">
    <source>
        <dbReference type="PROSITE-ProRule" id="PRU00409"/>
    </source>
</evidence>
<dbReference type="NCBIfam" id="NF002378">
    <property type="entry name" value="PRK01372.1"/>
    <property type="match status" value="1"/>
</dbReference>
<dbReference type="PIRSF" id="PIRSF039102">
    <property type="entry name" value="Ddl/VanB"/>
    <property type="match status" value="1"/>
</dbReference>
<name>A0ABS6ACX7_9GAMM</name>
<proteinExistence type="inferred from homology"/>
<comment type="cofactor">
    <cofactor evidence="1">
        <name>Mn(2+)</name>
        <dbReference type="ChEBI" id="CHEBI:29035"/>
    </cofactor>
</comment>
<dbReference type="EC" id="6.3.2.4" evidence="7 15"/>
<evidence type="ECO:0000256" key="15">
    <source>
        <dbReference type="HAMAP-Rule" id="MF_00047"/>
    </source>
</evidence>
<evidence type="ECO:0000313" key="18">
    <source>
        <dbReference type="EMBL" id="MBU2876011.1"/>
    </source>
</evidence>
<dbReference type="HAMAP" id="MF_00047">
    <property type="entry name" value="Dala_Dala_lig"/>
    <property type="match status" value="1"/>
</dbReference>
<evidence type="ECO:0000256" key="14">
    <source>
        <dbReference type="ARBA" id="ARBA00047614"/>
    </source>
</evidence>
<keyword evidence="13 15" id="KW-0573">Peptidoglycan synthesis</keyword>
<evidence type="ECO:0000256" key="11">
    <source>
        <dbReference type="ARBA" id="ARBA00022840"/>
    </source>
</evidence>
<organism evidence="18 19">
    <name type="scientific">Marinobacter salexigens</name>
    <dbReference type="NCBI Taxonomy" id="1925763"/>
    <lineage>
        <taxon>Bacteria</taxon>
        <taxon>Pseudomonadati</taxon>
        <taxon>Pseudomonadota</taxon>
        <taxon>Gammaproteobacteria</taxon>
        <taxon>Pseudomonadales</taxon>
        <taxon>Marinobacteraceae</taxon>
        <taxon>Marinobacter</taxon>
    </lineage>
</organism>
<keyword evidence="12 15" id="KW-0133">Cell shape</keyword>
<gene>
    <name evidence="15" type="primary">ddl</name>
    <name evidence="18" type="ORF">KO508_18595</name>
</gene>
<reference evidence="18 19" key="1">
    <citation type="submission" date="2021-05" db="EMBL/GenBank/DDBJ databases">
        <title>Draft genomes of bacteria isolated from model marine particles.</title>
        <authorList>
            <person name="Datta M.S."/>
            <person name="Schwartzman J.A."/>
            <person name="Enke T.N."/>
            <person name="Saavedra J."/>
            <person name="Cermak N."/>
            <person name="Cordero O.X."/>
        </authorList>
    </citation>
    <scope>NUCLEOTIDE SEQUENCE [LARGE SCALE GENOMIC DNA]</scope>
    <source>
        <strain evidence="18 19">D2M19</strain>
    </source>
</reference>
<evidence type="ECO:0000256" key="3">
    <source>
        <dbReference type="ARBA" id="ARBA00003921"/>
    </source>
</evidence>
<evidence type="ECO:0000259" key="17">
    <source>
        <dbReference type="PROSITE" id="PS50975"/>
    </source>
</evidence>
<dbReference type="Proteomes" id="UP000753376">
    <property type="component" value="Unassembled WGS sequence"/>
</dbReference>
<dbReference type="RefSeq" id="WP_216009739.1">
    <property type="nucleotide sequence ID" value="NZ_JAHKPV010000021.1"/>
</dbReference>
<comment type="catalytic activity">
    <reaction evidence="14 15">
        <text>2 D-alanine + ATP = D-alanyl-D-alanine + ADP + phosphate + H(+)</text>
        <dbReference type="Rhea" id="RHEA:11224"/>
        <dbReference type="ChEBI" id="CHEBI:15378"/>
        <dbReference type="ChEBI" id="CHEBI:30616"/>
        <dbReference type="ChEBI" id="CHEBI:43474"/>
        <dbReference type="ChEBI" id="CHEBI:57416"/>
        <dbReference type="ChEBI" id="CHEBI:57822"/>
        <dbReference type="ChEBI" id="CHEBI:456216"/>
        <dbReference type="EC" id="6.3.2.4"/>
    </reaction>
</comment>
<keyword evidence="9 15" id="KW-0436">Ligase</keyword>
<keyword evidence="15" id="KW-0961">Cell wall biogenesis/degradation</keyword>
<keyword evidence="10 16" id="KW-0547">Nucleotide-binding</keyword>
<evidence type="ECO:0000256" key="7">
    <source>
        <dbReference type="ARBA" id="ARBA00012216"/>
    </source>
</evidence>
<dbReference type="Pfam" id="PF01820">
    <property type="entry name" value="Dala_Dala_lig_N"/>
    <property type="match status" value="1"/>
</dbReference>
<evidence type="ECO:0000256" key="2">
    <source>
        <dbReference type="ARBA" id="ARBA00001946"/>
    </source>
</evidence>
<evidence type="ECO:0000256" key="1">
    <source>
        <dbReference type="ARBA" id="ARBA00001936"/>
    </source>
</evidence>
<evidence type="ECO:0000256" key="10">
    <source>
        <dbReference type="ARBA" id="ARBA00022741"/>
    </source>
</evidence>
<comment type="cofactor">
    <cofactor evidence="2">
        <name>Mg(2+)</name>
        <dbReference type="ChEBI" id="CHEBI:18420"/>
    </cofactor>
</comment>
<dbReference type="Pfam" id="PF07478">
    <property type="entry name" value="Dala_Dala_lig_C"/>
    <property type="match status" value="1"/>
</dbReference>
<evidence type="ECO:0000256" key="6">
    <source>
        <dbReference type="ARBA" id="ARBA00010871"/>
    </source>
</evidence>
<evidence type="ECO:0000256" key="4">
    <source>
        <dbReference type="ARBA" id="ARBA00004496"/>
    </source>
</evidence>
<comment type="caution">
    <text evidence="18">The sequence shown here is derived from an EMBL/GenBank/DDBJ whole genome shotgun (WGS) entry which is preliminary data.</text>
</comment>
<feature type="domain" description="ATP-grasp" evidence="17">
    <location>
        <begin position="118"/>
        <end position="313"/>
    </location>
</feature>
<evidence type="ECO:0000256" key="13">
    <source>
        <dbReference type="ARBA" id="ARBA00022984"/>
    </source>
</evidence>
<dbReference type="InterPro" id="IPR011761">
    <property type="entry name" value="ATP-grasp"/>
</dbReference>
<keyword evidence="19" id="KW-1185">Reference proteome</keyword>
<dbReference type="NCBIfam" id="TIGR01205">
    <property type="entry name" value="D_ala_D_alaTIGR"/>
    <property type="match status" value="1"/>
</dbReference>
<evidence type="ECO:0000256" key="8">
    <source>
        <dbReference type="ARBA" id="ARBA00022490"/>
    </source>
</evidence>
<dbReference type="GO" id="GO:0016874">
    <property type="term" value="F:ligase activity"/>
    <property type="evidence" value="ECO:0007669"/>
    <property type="project" value="UniProtKB-KW"/>
</dbReference>
<accession>A0ABS6ACX7</accession>
<comment type="similarity">
    <text evidence="6 15">Belongs to the D-alanine--D-alanine ligase family.</text>
</comment>
<dbReference type="PROSITE" id="PS50975">
    <property type="entry name" value="ATP_GRASP"/>
    <property type="match status" value="1"/>
</dbReference>
<comment type="subcellular location">
    <subcellularLocation>
        <location evidence="4 15">Cytoplasm</location>
    </subcellularLocation>
</comment>
<evidence type="ECO:0000256" key="12">
    <source>
        <dbReference type="ARBA" id="ARBA00022960"/>
    </source>
</evidence>
<sequence>MQHPAVPAYQAEPDVVRALGRVAVFMGGDSAEREVSLKSGKAVLAALVSAGVDAFALDVQGCLLKTVENPEFDRVFIALHGRGGEDGTLQAILSQAGIPYTGSEVMASSLAMDKLRTKYVFAGCGLPTPQFKTMSAAGEAEQIVQELRSPLSVKPSREGSSIGIRKVHTAVELAEAFEAAAALDSSVLVEEWIEGPEFTVSLLQDRALPAIGLSTDHVFYDYDAKYLADDTRYRIPCGLAPEDEARLQNLALEAFRVVGCRTWGRVDIMQDGDGEFWLLEVNTVPGMTDHSLVPMSAKAAGISFEELVVRILLDTLEGANA</sequence>
<dbReference type="InterPro" id="IPR011127">
    <property type="entry name" value="Dala_Dala_lig_N"/>
</dbReference>
<dbReference type="InterPro" id="IPR011095">
    <property type="entry name" value="Dala_Dala_lig_C"/>
</dbReference>
<dbReference type="EMBL" id="JAHKPV010000021">
    <property type="protein sequence ID" value="MBU2876011.1"/>
    <property type="molecule type" value="Genomic_DNA"/>
</dbReference>
<dbReference type="InterPro" id="IPR005905">
    <property type="entry name" value="D_ala_D_ala"/>
</dbReference>
<dbReference type="PANTHER" id="PTHR23132:SF23">
    <property type="entry name" value="D-ALANINE--D-ALANINE LIGASE B"/>
    <property type="match status" value="1"/>
</dbReference>
<comment type="function">
    <text evidence="3 15">Cell wall formation.</text>
</comment>